<dbReference type="GO" id="GO:0016491">
    <property type="term" value="F:oxidoreductase activity"/>
    <property type="evidence" value="ECO:0007669"/>
    <property type="project" value="UniProtKB-KW"/>
</dbReference>
<evidence type="ECO:0000256" key="2">
    <source>
        <dbReference type="ARBA" id="ARBA00023002"/>
    </source>
</evidence>
<name>X8AQK7_MYCXE</name>
<dbReference type="PANTHER" id="PTHR43086">
    <property type="entry name" value="VERY-LONG-CHAIN 3-OXOOACYL-COA REDUCTASE"/>
    <property type="match status" value="1"/>
</dbReference>
<dbReference type="InterPro" id="IPR002347">
    <property type="entry name" value="SDR_fam"/>
</dbReference>
<sequence>MCCLRLPHAYTRSRPDTRAVVTGASQNIGKALATELATRGYSLVVTARREDVLAELATQLGDKYGVVVEVCPPISPTRLSG</sequence>
<protein>
    <submittedName>
        <fullName evidence="3">Short chain dehydrogenase family protein</fullName>
    </submittedName>
</protein>
<dbReference type="Gene3D" id="3.40.50.720">
    <property type="entry name" value="NAD(P)-binding Rossmann-like Domain"/>
    <property type="match status" value="1"/>
</dbReference>
<accession>X8AQK7</accession>
<dbReference type="SUPFAM" id="SSF51735">
    <property type="entry name" value="NAD(P)-binding Rossmann-fold domains"/>
    <property type="match status" value="1"/>
</dbReference>
<dbReference type="Pfam" id="PF00106">
    <property type="entry name" value="adh_short"/>
    <property type="match status" value="1"/>
</dbReference>
<dbReference type="PANTHER" id="PTHR43086:SF3">
    <property type="entry name" value="NADP-DEPENDENT 3-HYDROXY ACID DEHYDROGENASE YDFG"/>
    <property type="match status" value="1"/>
</dbReference>
<keyword evidence="2" id="KW-0560">Oxidoreductase</keyword>
<gene>
    <name evidence="3" type="ORF">I553_7506</name>
</gene>
<reference evidence="3" key="1">
    <citation type="submission" date="2014-01" db="EMBL/GenBank/DDBJ databases">
        <authorList>
            <person name="Brown-Elliot B."/>
            <person name="Wallace R."/>
            <person name="Lenaerts A."/>
            <person name="Ordway D."/>
            <person name="DeGroote M.A."/>
            <person name="Parker T."/>
            <person name="Sizemore C."/>
            <person name="Tallon L.J."/>
            <person name="Sadzewicz L.K."/>
            <person name="Sengamalay N."/>
            <person name="Fraser C.M."/>
            <person name="Hine E."/>
            <person name="Shefchek K.A."/>
            <person name="Das S.P."/>
            <person name="Tettelin H."/>
        </authorList>
    </citation>
    <scope>NUCLEOTIDE SEQUENCE [LARGE SCALE GENOMIC DNA]</scope>
    <source>
        <strain evidence="3">4042</strain>
    </source>
</reference>
<dbReference type="InterPro" id="IPR036291">
    <property type="entry name" value="NAD(P)-bd_dom_sf"/>
</dbReference>
<comment type="similarity">
    <text evidence="1">Belongs to the short-chain dehydrogenases/reductases (SDR) family.</text>
</comment>
<dbReference type="EMBL" id="JAOB01000047">
    <property type="protein sequence ID" value="EUA33100.1"/>
    <property type="molecule type" value="Genomic_DNA"/>
</dbReference>
<organism evidence="3">
    <name type="scientific">Mycobacterium xenopi 4042</name>
    <dbReference type="NCBI Taxonomy" id="1299334"/>
    <lineage>
        <taxon>Bacteria</taxon>
        <taxon>Bacillati</taxon>
        <taxon>Actinomycetota</taxon>
        <taxon>Actinomycetes</taxon>
        <taxon>Mycobacteriales</taxon>
        <taxon>Mycobacteriaceae</taxon>
        <taxon>Mycobacterium</taxon>
    </lineage>
</organism>
<dbReference type="AlphaFoldDB" id="X8AQK7"/>
<proteinExistence type="inferred from homology"/>
<dbReference type="PATRIC" id="fig|1299334.3.peg.4888"/>
<dbReference type="GO" id="GO:0030497">
    <property type="term" value="P:fatty acid elongation"/>
    <property type="evidence" value="ECO:0007669"/>
    <property type="project" value="TreeGrafter"/>
</dbReference>
<comment type="caution">
    <text evidence="3">The sequence shown here is derived from an EMBL/GenBank/DDBJ whole genome shotgun (WGS) entry which is preliminary data.</text>
</comment>
<evidence type="ECO:0000313" key="3">
    <source>
        <dbReference type="EMBL" id="EUA33100.1"/>
    </source>
</evidence>
<evidence type="ECO:0000256" key="1">
    <source>
        <dbReference type="ARBA" id="ARBA00006484"/>
    </source>
</evidence>